<dbReference type="Gene3D" id="3.30.1240.10">
    <property type="match status" value="1"/>
</dbReference>
<keyword evidence="1" id="KW-0378">Hydrolase</keyword>
<sequence>MYKMMVSDLDETLLNDDGTINPKNVTAIQAAVAAGFKFVPNTGRSFKSVQPLLKQLALYNCPAQYVISYNGAAIVENRNNQVISTRGLDFTLAQQILAAGLIDSTIDAHIYTVDELYIYNISPSDQAYMAERGVTYTLLTQPDIAFLADADIMKVIFETSDDDLRLAIKAAVCAQVGDQVEVTFSSQRYVEFNKKGTNKGQAASDLAQQLGFTLTDVIAIGDNSNDIAMIKAAGLGVAVANAIPAVKAVADHITHLTNNEGAVAEVLTEYVLSNQ</sequence>
<dbReference type="Pfam" id="PF08282">
    <property type="entry name" value="Hydrolase_3"/>
    <property type="match status" value="1"/>
</dbReference>
<reference evidence="1 2" key="1">
    <citation type="submission" date="2021-11" db="EMBL/GenBank/DDBJ databases">
        <authorList>
            <person name="Depoorter E."/>
        </authorList>
    </citation>
    <scope>NUCLEOTIDE SEQUENCE [LARGE SCALE GENOMIC DNA]</scope>
    <source>
        <strain evidence="1 2">LMG 24286</strain>
    </source>
</reference>
<dbReference type="InterPro" id="IPR006379">
    <property type="entry name" value="HAD-SF_hydro_IIB"/>
</dbReference>
<comment type="caution">
    <text evidence="1">The sequence shown here is derived from an EMBL/GenBank/DDBJ whole genome shotgun (WGS) entry which is preliminary data.</text>
</comment>
<dbReference type="SFLD" id="SFLDG01140">
    <property type="entry name" value="C2.B:_Phosphomannomutase_and_P"/>
    <property type="match status" value="1"/>
</dbReference>
<dbReference type="InterPro" id="IPR000150">
    <property type="entry name" value="Cof"/>
</dbReference>
<keyword evidence="2" id="KW-1185">Reference proteome</keyword>
<gene>
    <name evidence="1" type="primary">yidA_1</name>
    <name evidence="1" type="ORF">WGH24286_01214</name>
</gene>
<evidence type="ECO:0000313" key="1">
    <source>
        <dbReference type="EMBL" id="CAH0418779.1"/>
    </source>
</evidence>
<protein>
    <submittedName>
        <fullName evidence="1">Sugar phosphatase YidA</fullName>
        <ecNumber evidence="1">3.1.3.23</ecNumber>
    </submittedName>
</protein>
<dbReference type="NCBIfam" id="TIGR01484">
    <property type="entry name" value="HAD-SF-IIB"/>
    <property type="match status" value="1"/>
</dbReference>
<dbReference type="Gene3D" id="3.40.50.1000">
    <property type="entry name" value="HAD superfamily/HAD-like"/>
    <property type="match status" value="1"/>
</dbReference>
<dbReference type="InterPro" id="IPR023214">
    <property type="entry name" value="HAD_sf"/>
</dbReference>
<dbReference type="NCBIfam" id="TIGR00099">
    <property type="entry name" value="Cof-subfamily"/>
    <property type="match status" value="1"/>
</dbReference>
<dbReference type="PANTHER" id="PTHR10000">
    <property type="entry name" value="PHOSPHOSERINE PHOSPHATASE"/>
    <property type="match status" value="1"/>
</dbReference>
<dbReference type="SFLD" id="SFLDS00003">
    <property type="entry name" value="Haloacid_Dehalogenase"/>
    <property type="match status" value="1"/>
</dbReference>
<dbReference type="EC" id="3.1.3.23" evidence="1"/>
<dbReference type="SUPFAM" id="SSF56784">
    <property type="entry name" value="HAD-like"/>
    <property type="match status" value="1"/>
</dbReference>
<dbReference type="EMBL" id="CAKKNT010000015">
    <property type="protein sequence ID" value="CAH0418779.1"/>
    <property type="molecule type" value="Genomic_DNA"/>
</dbReference>
<organism evidence="1 2">
    <name type="scientific">Periweissella ghanensis</name>
    <dbReference type="NCBI Taxonomy" id="467997"/>
    <lineage>
        <taxon>Bacteria</taxon>
        <taxon>Bacillati</taxon>
        <taxon>Bacillota</taxon>
        <taxon>Bacilli</taxon>
        <taxon>Lactobacillales</taxon>
        <taxon>Lactobacillaceae</taxon>
        <taxon>Periweissella</taxon>
    </lineage>
</organism>
<dbReference type="PANTHER" id="PTHR10000:SF8">
    <property type="entry name" value="HAD SUPERFAMILY HYDROLASE-LIKE, TYPE 3"/>
    <property type="match status" value="1"/>
</dbReference>
<dbReference type="InterPro" id="IPR036412">
    <property type="entry name" value="HAD-like_sf"/>
</dbReference>
<proteinExistence type="predicted"/>
<dbReference type="GO" id="GO:0050308">
    <property type="term" value="F:sugar-phosphatase activity"/>
    <property type="evidence" value="ECO:0007669"/>
    <property type="project" value="UniProtKB-EC"/>
</dbReference>
<accession>A0ABN8BQB5</accession>
<dbReference type="CDD" id="cd07516">
    <property type="entry name" value="HAD_Pase"/>
    <property type="match status" value="1"/>
</dbReference>
<dbReference type="Proteomes" id="UP000789719">
    <property type="component" value="Unassembled WGS sequence"/>
</dbReference>
<name>A0ABN8BQB5_9LACO</name>
<evidence type="ECO:0000313" key="2">
    <source>
        <dbReference type="Proteomes" id="UP000789719"/>
    </source>
</evidence>